<keyword evidence="6" id="KW-0966">Cell projection</keyword>
<keyword evidence="8" id="KW-1185">Reference proteome</keyword>
<comment type="caution">
    <text evidence="7">The sequence shown here is derived from an EMBL/GenBank/DDBJ whole genome shotgun (WGS) entry which is preliminary data.</text>
</comment>
<evidence type="ECO:0000256" key="1">
    <source>
        <dbReference type="ARBA" id="ARBA00004120"/>
    </source>
</evidence>
<evidence type="ECO:0000256" key="2">
    <source>
        <dbReference type="ARBA" id="ARBA00007700"/>
    </source>
</evidence>
<dbReference type="Proteomes" id="UP000688137">
    <property type="component" value="Unassembled WGS sequence"/>
</dbReference>
<evidence type="ECO:0000256" key="4">
    <source>
        <dbReference type="ARBA" id="ARBA00023069"/>
    </source>
</evidence>
<evidence type="ECO:0000313" key="7">
    <source>
        <dbReference type="EMBL" id="CAD8079914.1"/>
    </source>
</evidence>
<dbReference type="EMBL" id="CAJJDM010000063">
    <property type="protein sequence ID" value="CAD8079914.1"/>
    <property type="molecule type" value="Genomic_DNA"/>
</dbReference>
<dbReference type="AlphaFoldDB" id="A0A8S1MY31"/>
<comment type="subcellular location">
    <subcellularLocation>
        <location evidence="1">Cytoplasm</location>
        <location evidence="1">Cytoskeleton</location>
        <location evidence="1">Cilium basal body</location>
    </subcellularLocation>
</comment>
<evidence type="ECO:0000256" key="5">
    <source>
        <dbReference type="ARBA" id="ARBA00023212"/>
    </source>
</evidence>
<dbReference type="PANTHER" id="PTHR13376">
    <property type="entry name" value="INTRAFLAGELLAR TRANSPORT PROTEIN 46 HOMOLOG"/>
    <property type="match status" value="1"/>
</dbReference>
<dbReference type="Pfam" id="PF12317">
    <property type="entry name" value="IFT46_B_C"/>
    <property type="match status" value="1"/>
</dbReference>
<name>A0A8S1MY31_PARPR</name>
<proteinExistence type="inferred from homology"/>
<dbReference type="GO" id="GO:0005815">
    <property type="term" value="C:microtubule organizing center"/>
    <property type="evidence" value="ECO:0007669"/>
    <property type="project" value="TreeGrafter"/>
</dbReference>
<evidence type="ECO:0000256" key="3">
    <source>
        <dbReference type="ARBA" id="ARBA00022490"/>
    </source>
</evidence>
<dbReference type="GO" id="GO:0030992">
    <property type="term" value="C:intraciliary transport particle B"/>
    <property type="evidence" value="ECO:0007669"/>
    <property type="project" value="TreeGrafter"/>
</dbReference>
<dbReference type="InterPro" id="IPR022088">
    <property type="entry name" value="Intraflagellar_transp_cmplxB"/>
</dbReference>
<reference evidence="7" key="1">
    <citation type="submission" date="2021-01" db="EMBL/GenBank/DDBJ databases">
        <authorList>
            <consortium name="Genoscope - CEA"/>
            <person name="William W."/>
        </authorList>
    </citation>
    <scope>NUCLEOTIDE SEQUENCE</scope>
</reference>
<keyword evidence="4" id="KW-0969">Cilium</keyword>
<comment type="similarity">
    <text evidence="2">Belongs to the IFT46 family.</text>
</comment>
<dbReference type="GO" id="GO:0042073">
    <property type="term" value="P:intraciliary transport"/>
    <property type="evidence" value="ECO:0007669"/>
    <property type="project" value="InterPro"/>
</dbReference>
<evidence type="ECO:0000256" key="6">
    <source>
        <dbReference type="ARBA" id="ARBA00023273"/>
    </source>
</evidence>
<dbReference type="GO" id="GO:0060271">
    <property type="term" value="P:cilium assembly"/>
    <property type="evidence" value="ECO:0007669"/>
    <property type="project" value="TreeGrafter"/>
</dbReference>
<dbReference type="PANTHER" id="PTHR13376:SF0">
    <property type="entry name" value="INTRAFLAGELLAR TRANSPORT PROTEIN 46 HOMOLOG"/>
    <property type="match status" value="1"/>
</dbReference>
<keyword evidence="3" id="KW-0963">Cytoplasm</keyword>
<gene>
    <name evidence="7" type="ORF">PPRIM_AZ9-3.1.T0620266</name>
</gene>
<accession>A0A8S1MY31</accession>
<protein>
    <submittedName>
        <fullName evidence="7">Uncharacterized protein</fullName>
    </submittedName>
</protein>
<sequence>MQKNNYGFGVDEKAKKIDNEHSDEAIELKDENDKKLVVVKKMKTNVTCLPTTLLDQAGARGAKQAAQSVLFQEGKVSLSAGAQNPNDYSNLQVGAEVKQYFEFISRYFYFSFKIQLYKVPQMVLDAKLKPFIPDYLPETLVLVALDESALNQSKRAKFDLLMRENVKVTKRAKILLFMLQKMLITTQRKLQHVLMMQQKYIKKSNLHLFHILNQACY</sequence>
<keyword evidence="5" id="KW-0206">Cytoskeleton</keyword>
<evidence type="ECO:0000313" key="8">
    <source>
        <dbReference type="Proteomes" id="UP000688137"/>
    </source>
</evidence>
<organism evidence="7 8">
    <name type="scientific">Paramecium primaurelia</name>
    <dbReference type="NCBI Taxonomy" id="5886"/>
    <lineage>
        <taxon>Eukaryota</taxon>
        <taxon>Sar</taxon>
        <taxon>Alveolata</taxon>
        <taxon>Ciliophora</taxon>
        <taxon>Intramacronucleata</taxon>
        <taxon>Oligohymenophorea</taxon>
        <taxon>Peniculida</taxon>
        <taxon>Parameciidae</taxon>
        <taxon>Paramecium</taxon>
    </lineage>
</organism>
<dbReference type="GO" id="GO:0031514">
    <property type="term" value="C:motile cilium"/>
    <property type="evidence" value="ECO:0007669"/>
    <property type="project" value="TreeGrafter"/>
</dbReference>